<reference evidence="3" key="1">
    <citation type="journal article" date="2020" name="Stud. Mycol.">
        <title>101 Dothideomycetes genomes: a test case for predicting lifestyles and emergence of pathogens.</title>
        <authorList>
            <person name="Haridas S."/>
            <person name="Albert R."/>
            <person name="Binder M."/>
            <person name="Bloem J."/>
            <person name="Labutti K."/>
            <person name="Salamov A."/>
            <person name="Andreopoulos B."/>
            <person name="Baker S."/>
            <person name="Barry K."/>
            <person name="Bills G."/>
            <person name="Bluhm B."/>
            <person name="Cannon C."/>
            <person name="Castanera R."/>
            <person name="Culley D."/>
            <person name="Daum C."/>
            <person name="Ezra D."/>
            <person name="Gonzalez J."/>
            <person name="Henrissat B."/>
            <person name="Kuo A."/>
            <person name="Liang C."/>
            <person name="Lipzen A."/>
            <person name="Lutzoni F."/>
            <person name="Magnuson J."/>
            <person name="Mondo S."/>
            <person name="Nolan M."/>
            <person name="Ohm R."/>
            <person name="Pangilinan J."/>
            <person name="Park H.-J."/>
            <person name="Ramirez L."/>
            <person name="Alfaro M."/>
            <person name="Sun H."/>
            <person name="Tritt A."/>
            <person name="Yoshinaga Y."/>
            <person name="Zwiers L.-H."/>
            <person name="Turgeon B."/>
            <person name="Goodwin S."/>
            <person name="Spatafora J."/>
            <person name="Crous P."/>
            <person name="Grigoriev I."/>
        </authorList>
    </citation>
    <scope>NUCLEOTIDE SEQUENCE</scope>
    <source>
        <strain evidence="3">Tuck. ex Michener</strain>
    </source>
</reference>
<accession>A0A6A6HJW0</accession>
<dbReference type="EMBL" id="ML991776">
    <property type="protein sequence ID" value="KAF2238425.1"/>
    <property type="molecule type" value="Genomic_DNA"/>
</dbReference>
<dbReference type="InterPro" id="IPR050955">
    <property type="entry name" value="Plant_Biomass_Hydrol_Est"/>
</dbReference>
<organism evidence="3 4">
    <name type="scientific">Viridothelium virens</name>
    <name type="common">Speckled blister lichen</name>
    <name type="synonym">Trypethelium virens</name>
    <dbReference type="NCBI Taxonomy" id="1048519"/>
    <lineage>
        <taxon>Eukaryota</taxon>
        <taxon>Fungi</taxon>
        <taxon>Dikarya</taxon>
        <taxon>Ascomycota</taxon>
        <taxon>Pezizomycotina</taxon>
        <taxon>Dothideomycetes</taxon>
        <taxon>Dothideomycetes incertae sedis</taxon>
        <taxon>Trypetheliales</taxon>
        <taxon>Trypetheliaceae</taxon>
        <taxon>Viridothelium</taxon>
    </lineage>
</organism>
<dbReference type="Proteomes" id="UP000800092">
    <property type="component" value="Unassembled WGS sequence"/>
</dbReference>
<dbReference type="PANTHER" id="PTHR43037:SF4">
    <property type="entry name" value="PEPTIDASE S9 PROLYL OLIGOPEPTIDASE CATALYTIC DOMAIN-CONTAINING PROTEIN"/>
    <property type="match status" value="1"/>
</dbReference>
<dbReference type="Pfam" id="PF00326">
    <property type="entry name" value="Peptidase_S9"/>
    <property type="match status" value="1"/>
</dbReference>
<dbReference type="InterPro" id="IPR029058">
    <property type="entry name" value="AB_hydrolase_fold"/>
</dbReference>
<dbReference type="Gene3D" id="3.40.50.1820">
    <property type="entry name" value="alpha/beta hydrolase"/>
    <property type="match status" value="1"/>
</dbReference>
<evidence type="ECO:0000313" key="3">
    <source>
        <dbReference type="EMBL" id="KAF2238425.1"/>
    </source>
</evidence>
<evidence type="ECO:0000313" key="4">
    <source>
        <dbReference type="Proteomes" id="UP000800092"/>
    </source>
</evidence>
<dbReference type="SUPFAM" id="SSF53474">
    <property type="entry name" value="alpha/beta-Hydrolases"/>
    <property type="match status" value="1"/>
</dbReference>
<dbReference type="OrthoDB" id="449091at2759"/>
<evidence type="ECO:0000259" key="2">
    <source>
        <dbReference type="Pfam" id="PF00326"/>
    </source>
</evidence>
<name>A0A6A6HJW0_VIRVR</name>
<dbReference type="AlphaFoldDB" id="A0A6A6HJW0"/>
<dbReference type="GO" id="GO:0008236">
    <property type="term" value="F:serine-type peptidase activity"/>
    <property type="evidence" value="ECO:0007669"/>
    <property type="project" value="InterPro"/>
</dbReference>
<dbReference type="GO" id="GO:0006508">
    <property type="term" value="P:proteolysis"/>
    <property type="evidence" value="ECO:0007669"/>
    <property type="project" value="InterPro"/>
</dbReference>
<feature type="domain" description="Peptidase S9 prolyl oligopeptidase catalytic" evidence="2">
    <location>
        <begin position="396"/>
        <end position="530"/>
    </location>
</feature>
<evidence type="ECO:0000256" key="1">
    <source>
        <dbReference type="ARBA" id="ARBA00022729"/>
    </source>
</evidence>
<proteinExistence type="predicted"/>
<sequence>MPDLDEMGSTTIAFSTQWKYHGGFHALKYDNKARFSSSLAPDGSVSWAIVDSAYPLEQPAKRAITFAFPDIDWKFQQAVFGWAALQYQAWARGEIEVHTQTSQTVALYTDNVLEFWIDDEHLFGGDYYGFRRSPVVLHLDPGTHQLDIRLVRDLRAMGGGYGENGPSIDIDLELKVPAKPLDAVSKILVSDYVDGVLAGSLASVSLQNTDTRAVNITQISSANPYYSIRMVSGSQIHLAPGQARPIAFEIETLGAFASRLEVLVSYELPSSQDNEEILSSFTLSQEVKRRSPYEPQKMTFMHPGGIVSYAMLRPPSKEAQKLCSEASKSSVPILLQLHGAGLEAEDEMVAHALDPVPDLCAWTLFPTGVTPWSGDDWHTWGFSDVEAAIKAIPSWIQSVHWEGPSANTEKWLVSGHSNGGQGSWYIATHRPDNVIALAPVSGYLSIQSYVPYGTWRSMDPKRQGILQASLNSYRHELLADNLKGIPIIQQHGSADDNVPVWHSRAMHEYIEQAVGRSSYFELPGETHWFDGIMTTEPMRNFYKANLPTPGERLESSRLDQQSQSEKFSLVVANPADTGSKNGIIVLQLESPDQYGRIDVDFDGSRCLIATSNILSFRIHDDHRWTSIVIDGWQQDSNGGGNTVWFRNPEGKWASSSLSGDDAEKRSGRQLGPMEAILRSQGTLEIRDLLGTVPDIALQVSRNLHQYFGADTIISSNSKKVATGSGNVIEIYLMPPLPGPELHHAGSLSRYHHLRDDFLQLQRIDEDGHFRASLLLHDGRRRCYETPVGSWGFGGIFLSPLESERLSLTICGTGEEALRFAARFVPMLTGVGQPDFILFDQRCTWKGADGVLAMGFFDHEWKATRSSFIS</sequence>
<dbReference type="PANTHER" id="PTHR43037">
    <property type="entry name" value="UNNAMED PRODUCT-RELATED"/>
    <property type="match status" value="1"/>
</dbReference>
<keyword evidence="1" id="KW-0732">Signal</keyword>
<dbReference type="InterPro" id="IPR001375">
    <property type="entry name" value="Peptidase_S9_cat"/>
</dbReference>
<protein>
    <recommendedName>
        <fullName evidence="2">Peptidase S9 prolyl oligopeptidase catalytic domain-containing protein</fullName>
    </recommendedName>
</protein>
<keyword evidence="4" id="KW-1185">Reference proteome</keyword>
<gene>
    <name evidence="3" type="ORF">EV356DRAFT_529406</name>
</gene>